<dbReference type="InterPro" id="IPR036046">
    <property type="entry name" value="Acylphosphatase-like_dom_sf"/>
</dbReference>
<dbReference type="PROSITE" id="PS50925">
    <property type="entry name" value="BLUF"/>
    <property type="match status" value="1"/>
</dbReference>
<dbReference type="InterPro" id="IPR007024">
    <property type="entry name" value="BLUF_domain"/>
</dbReference>
<evidence type="ECO:0000313" key="3">
    <source>
        <dbReference type="Proteomes" id="UP001627408"/>
    </source>
</evidence>
<dbReference type="RefSeq" id="WP_407591106.1">
    <property type="nucleotide sequence ID" value="NZ_JBHDIY010000002.1"/>
</dbReference>
<evidence type="ECO:0000313" key="2">
    <source>
        <dbReference type="EMBL" id="MFL4469320.1"/>
    </source>
</evidence>
<organism evidence="2 3">
    <name type="scientific">Tateyamaria armeniaca</name>
    <dbReference type="NCBI Taxonomy" id="2518930"/>
    <lineage>
        <taxon>Bacteria</taxon>
        <taxon>Pseudomonadati</taxon>
        <taxon>Pseudomonadota</taxon>
        <taxon>Alphaproteobacteria</taxon>
        <taxon>Rhodobacterales</taxon>
        <taxon>Roseobacteraceae</taxon>
        <taxon>Tateyamaria</taxon>
    </lineage>
</organism>
<dbReference type="SMART" id="SM01034">
    <property type="entry name" value="BLUF"/>
    <property type="match status" value="1"/>
</dbReference>
<dbReference type="Pfam" id="PF04940">
    <property type="entry name" value="BLUF"/>
    <property type="match status" value="1"/>
</dbReference>
<protein>
    <submittedName>
        <fullName evidence="2">BLUF domain-containing protein</fullName>
    </submittedName>
</protein>
<dbReference type="Gene3D" id="3.30.70.100">
    <property type="match status" value="1"/>
</dbReference>
<dbReference type="Proteomes" id="UP001627408">
    <property type="component" value="Unassembled WGS sequence"/>
</dbReference>
<feature type="domain" description="BLUF" evidence="1">
    <location>
        <begin position="3"/>
        <end position="93"/>
    </location>
</feature>
<keyword evidence="3" id="KW-1185">Reference proteome</keyword>
<accession>A0ABW8UQC7</accession>
<dbReference type="EMBL" id="JBHDIY010000002">
    <property type="protein sequence ID" value="MFL4469320.1"/>
    <property type="molecule type" value="Genomic_DNA"/>
</dbReference>
<comment type="caution">
    <text evidence="2">The sequence shown here is derived from an EMBL/GenBank/DDBJ whole genome shotgun (WGS) entry which is preliminary data.</text>
</comment>
<evidence type="ECO:0000259" key="1">
    <source>
        <dbReference type="PROSITE" id="PS50925"/>
    </source>
</evidence>
<dbReference type="SUPFAM" id="SSF54975">
    <property type="entry name" value="Acylphosphatase/BLUF domain-like"/>
    <property type="match status" value="1"/>
</dbReference>
<reference evidence="2 3" key="1">
    <citation type="submission" date="2024-08" db="EMBL/GenBank/DDBJ databases">
        <title>Tateyamaria sp. nov., isolated from marine algae.</title>
        <authorList>
            <person name="Choi B.J."/>
            <person name="Kim J.M."/>
            <person name="Lee J.K."/>
            <person name="Choi D.G."/>
            <person name="Bayburt H."/>
            <person name="Baek J.H."/>
            <person name="Han D.M."/>
            <person name="Jeon C.O."/>
        </authorList>
    </citation>
    <scope>NUCLEOTIDE SEQUENCE [LARGE SCALE GENOMIC DNA]</scope>
    <source>
        <strain evidence="2 3">KMU-156</strain>
    </source>
</reference>
<name>A0ABW8UQC7_9RHOB</name>
<sequence>MSLSHLIYASQPFGYDESVLAGILLDARRCNKRDGITGALICRADIYLQMLEGPEQQVAATFERIRGDDRHLDIRVLASEAVDERMFGAWDMLHDPAKSWLWTREEIIDGALDRATPDDVTAVFAGLAAKATVD</sequence>
<proteinExistence type="predicted"/>
<gene>
    <name evidence="2" type="ORF">ACERZ8_05345</name>
</gene>